<feature type="transmembrane region" description="Helical" evidence="6">
    <location>
        <begin position="38"/>
        <end position="59"/>
    </location>
</feature>
<keyword evidence="3 6" id="KW-0812">Transmembrane</keyword>
<evidence type="ECO:0000256" key="2">
    <source>
        <dbReference type="ARBA" id="ARBA00022475"/>
    </source>
</evidence>
<dbReference type="CDD" id="cd06581">
    <property type="entry name" value="TM_PBP1_LivM_like"/>
    <property type="match status" value="1"/>
</dbReference>
<protein>
    <submittedName>
        <fullName evidence="7">Branched-chain amino acid transport system permease protein</fullName>
    </submittedName>
</protein>
<dbReference type="EMBL" id="JACHGT010000007">
    <property type="protein sequence ID" value="MBB6035683.1"/>
    <property type="molecule type" value="Genomic_DNA"/>
</dbReference>
<keyword evidence="5 6" id="KW-0472">Membrane</keyword>
<accession>A0A841FL82</accession>
<organism evidence="7 8">
    <name type="scientific">Phytomonospora endophytica</name>
    <dbReference type="NCBI Taxonomy" id="714109"/>
    <lineage>
        <taxon>Bacteria</taxon>
        <taxon>Bacillati</taxon>
        <taxon>Actinomycetota</taxon>
        <taxon>Actinomycetes</taxon>
        <taxon>Micromonosporales</taxon>
        <taxon>Micromonosporaceae</taxon>
        <taxon>Phytomonospora</taxon>
    </lineage>
</organism>
<feature type="transmembrane region" description="Helical" evidence="6">
    <location>
        <begin position="269"/>
        <end position="287"/>
    </location>
</feature>
<evidence type="ECO:0000313" key="8">
    <source>
        <dbReference type="Proteomes" id="UP000548476"/>
    </source>
</evidence>
<keyword evidence="8" id="KW-1185">Reference proteome</keyword>
<dbReference type="PANTHER" id="PTHR30482">
    <property type="entry name" value="HIGH-AFFINITY BRANCHED-CHAIN AMINO ACID TRANSPORT SYSTEM PERMEASE"/>
    <property type="match status" value="1"/>
</dbReference>
<evidence type="ECO:0000256" key="5">
    <source>
        <dbReference type="ARBA" id="ARBA00023136"/>
    </source>
</evidence>
<gene>
    <name evidence="7" type="ORF">HNR73_003547</name>
</gene>
<dbReference type="Proteomes" id="UP000548476">
    <property type="component" value="Unassembled WGS sequence"/>
</dbReference>
<comment type="subcellular location">
    <subcellularLocation>
        <location evidence="1">Cell membrane</location>
        <topology evidence="1">Multi-pass membrane protein</topology>
    </subcellularLocation>
</comment>
<proteinExistence type="predicted"/>
<dbReference type="GO" id="GO:0015658">
    <property type="term" value="F:branched-chain amino acid transmembrane transporter activity"/>
    <property type="evidence" value="ECO:0007669"/>
    <property type="project" value="InterPro"/>
</dbReference>
<feature type="transmembrane region" description="Helical" evidence="6">
    <location>
        <begin position="74"/>
        <end position="95"/>
    </location>
</feature>
<dbReference type="RefSeq" id="WP_184788549.1">
    <property type="nucleotide sequence ID" value="NZ_BONT01000076.1"/>
</dbReference>
<evidence type="ECO:0000256" key="4">
    <source>
        <dbReference type="ARBA" id="ARBA00022989"/>
    </source>
</evidence>
<feature type="transmembrane region" description="Helical" evidence="6">
    <location>
        <begin position="107"/>
        <end position="126"/>
    </location>
</feature>
<dbReference type="AlphaFoldDB" id="A0A841FL82"/>
<dbReference type="InterPro" id="IPR043428">
    <property type="entry name" value="LivM-like"/>
</dbReference>
<evidence type="ECO:0000256" key="6">
    <source>
        <dbReference type="SAM" id="Phobius"/>
    </source>
</evidence>
<feature type="transmembrane region" description="Helical" evidence="6">
    <location>
        <begin position="132"/>
        <end position="152"/>
    </location>
</feature>
<dbReference type="Pfam" id="PF02653">
    <property type="entry name" value="BPD_transp_2"/>
    <property type="match status" value="1"/>
</dbReference>
<reference evidence="7 8" key="1">
    <citation type="submission" date="2020-08" db="EMBL/GenBank/DDBJ databases">
        <title>Genomic Encyclopedia of Type Strains, Phase IV (KMG-IV): sequencing the most valuable type-strain genomes for metagenomic binning, comparative biology and taxonomic classification.</title>
        <authorList>
            <person name="Goeker M."/>
        </authorList>
    </citation>
    <scope>NUCLEOTIDE SEQUENCE [LARGE SCALE GENOMIC DNA]</scope>
    <source>
        <strain evidence="7 8">YIM 65646</strain>
    </source>
</reference>
<dbReference type="GO" id="GO:0005886">
    <property type="term" value="C:plasma membrane"/>
    <property type="evidence" value="ECO:0007669"/>
    <property type="project" value="UniProtKB-SubCell"/>
</dbReference>
<dbReference type="InterPro" id="IPR001851">
    <property type="entry name" value="ABC_transp_permease"/>
</dbReference>
<evidence type="ECO:0000313" key="7">
    <source>
        <dbReference type="EMBL" id="MBB6035683.1"/>
    </source>
</evidence>
<feature type="transmembrane region" description="Helical" evidence="6">
    <location>
        <begin position="299"/>
        <end position="332"/>
    </location>
</feature>
<name>A0A841FL82_9ACTN</name>
<feature type="transmembrane region" description="Helical" evidence="6">
    <location>
        <begin position="344"/>
        <end position="362"/>
    </location>
</feature>
<keyword evidence="4 6" id="KW-1133">Transmembrane helix</keyword>
<evidence type="ECO:0000256" key="1">
    <source>
        <dbReference type="ARBA" id="ARBA00004651"/>
    </source>
</evidence>
<evidence type="ECO:0000256" key="3">
    <source>
        <dbReference type="ARBA" id="ARBA00022692"/>
    </source>
</evidence>
<sequence length="385" mass="41298">MTLTDKLRTAGQKIRTADEKRASFIQGARGRWHDLPKAWRIAAALAGVVVLFALPNLYIPGIPFRTDEVDGGNSFGFVLSTIAIYVLVAIGLNVVIGMAGLLDLGYIGFYAVGAYSVALFGSPQSIVATKFPWLICVPIAIALAMVSGVILGTPTLRLRGDYLAIVTLGFGEIVRLIAVNAEFTNGTSGLGGMPTPPGTWPAGTELEGTKLFSVNDSRPFYWLTLVLIFAVIFGVKQLERSRVGRSWLALREDEDAASLMGVATFQFKLWAFAIGAGIGGLSGAMFASRNGHFGSNSITLLLSIMFVAAVVLGGQGNILGVTVGTVLAFYLPERFRSFADKRDLIFGLALILIMVLRPQGLLPSRRRARELADRRQEAKEATIVG</sequence>
<keyword evidence="2" id="KW-1003">Cell membrane</keyword>
<dbReference type="PANTHER" id="PTHR30482:SF10">
    <property type="entry name" value="HIGH-AFFINITY BRANCHED-CHAIN AMINO ACID TRANSPORT PROTEIN BRAE"/>
    <property type="match status" value="1"/>
</dbReference>
<comment type="caution">
    <text evidence="7">The sequence shown here is derived from an EMBL/GenBank/DDBJ whole genome shotgun (WGS) entry which is preliminary data.</text>
</comment>
<feature type="transmembrane region" description="Helical" evidence="6">
    <location>
        <begin position="220"/>
        <end position="238"/>
    </location>
</feature>